<gene>
    <name evidence="1" type="ORF">cd4_062</name>
</gene>
<organism evidence="1 2">
    <name type="scientific">Carnobacterium phage cd4</name>
    <dbReference type="NCBI Taxonomy" id="2849246"/>
    <lineage>
        <taxon>Viruses</taxon>
        <taxon>Duplodnaviria</taxon>
        <taxon>Heunggongvirae</taxon>
        <taxon>Uroviricota</taxon>
        <taxon>Caudoviricetes</taxon>
        <taxon>Carnodivirus</taxon>
        <taxon>Carnodivirus cd4-like</taxon>
    </lineage>
</organism>
<reference evidence="1 2" key="1">
    <citation type="journal article" date="2021" name="Microbiol. Resour. Announc.">
        <title>Genome Sequences of Bacteriophages cd2, cd3, and cd4, which Specifically Target Carnobacterium divergens.</title>
        <authorList>
            <person name="Zhang P."/>
            <person name="Britton A.P."/>
            <person name="Visser K.A."/>
            <person name="Welke C.A."/>
            <person name="Wassink H."/>
            <person name="Prins E."/>
            <person name="Yang X."/>
            <person name="Martin-Visscher L.A."/>
        </authorList>
    </citation>
    <scope>NUCLEOTIDE SEQUENCE [LARGE SCALE GENOMIC DNA]</scope>
    <source>
        <strain evidence="2">cd4</strain>
    </source>
</reference>
<dbReference type="EMBL" id="MZ399596">
    <property type="protein sequence ID" value="QXP45340.1"/>
    <property type="molecule type" value="Genomic_DNA"/>
</dbReference>
<accession>A0AAE7SNX9</accession>
<evidence type="ECO:0000313" key="1">
    <source>
        <dbReference type="EMBL" id="QXP45340.1"/>
    </source>
</evidence>
<name>A0AAE7SNX9_9CAUD</name>
<proteinExistence type="predicted"/>
<sequence>MLFTVFYTKHDGLTGSVLISATDIVEASEQVEQLNYVKEVSHVTKVM</sequence>
<evidence type="ECO:0000313" key="2">
    <source>
        <dbReference type="Proteomes" id="UP000828872"/>
    </source>
</evidence>
<protein>
    <submittedName>
        <fullName evidence="1">Uncharacterized protein</fullName>
    </submittedName>
</protein>
<dbReference type="Proteomes" id="UP000828872">
    <property type="component" value="Segment"/>
</dbReference>
<keyword evidence="2" id="KW-1185">Reference proteome</keyword>